<dbReference type="CDD" id="cd16917">
    <property type="entry name" value="HATPase_UhpB-NarQ-NarX-like"/>
    <property type="match status" value="1"/>
</dbReference>
<keyword evidence="4" id="KW-0175">Coiled coil</keyword>
<name>A0ABV9EDW9_9ACTN</name>
<evidence type="ECO:0000259" key="8">
    <source>
        <dbReference type="Pfam" id="PF07730"/>
    </source>
</evidence>
<comment type="caution">
    <text evidence="9">The sequence shown here is derived from an EMBL/GenBank/DDBJ whole genome shotgun (WGS) entry which is preliminary data.</text>
</comment>
<dbReference type="EMBL" id="JBHSFN010000009">
    <property type="protein sequence ID" value="MFC4587745.1"/>
    <property type="molecule type" value="Genomic_DNA"/>
</dbReference>
<keyword evidence="6" id="KW-0472">Membrane</keyword>
<dbReference type="InterPro" id="IPR036890">
    <property type="entry name" value="HATPase_C_sf"/>
</dbReference>
<feature type="region of interest" description="Disordered" evidence="5">
    <location>
        <begin position="1"/>
        <end position="20"/>
    </location>
</feature>
<feature type="domain" description="Signal transduction histidine kinase subgroup 3 dimerisation and phosphoacceptor" evidence="8">
    <location>
        <begin position="190"/>
        <end position="255"/>
    </location>
</feature>
<dbReference type="SUPFAM" id="SSF55874">
    <property type="entry name" value="ATPase domain of HSP90 chaperone/DNA topoisomerase II/histidine kinase"/>
    <property type="match status" value="1"/>
</dbReference>
<dbReference type="PANTHER" id="PTHR24421:SF63">
    <property type="entry name" value="SENSOR HISTIDINE KINASE DESK"/>
    <property type="match status" value="1"/>
</dbReference>
<dbReference type="InterPro" id="IPR011712">
    <property type="entry name" value="Sig_transdc_His_kin_sub3_dim/P"/>
</dbReference>
<keyword evidence="3" id="KW-0902">Two-component regulatory system</keyword>
<accession>A0ABV9EDW9</accession>
<dbReference type="Pfam" id="PF07730">
    <property type="entry name" value="HisKA_3"/>
    <property type="match status" value="1"/>
</dbReference>
<gene>
    <name evidence="9" type="ORF">ACFO8L_16745</name>
</gene>
<feature type="domain" description="Histidine kinase/HSP90-like ATPase" evidence="7">
    <location>
        <begin position="293"/>
        <end position="377"/>
    </location>
</feature>
<protein>
    <submittedName>
        <fullName evidence="9">Sensor histidine kinase</fullName>
    </submittedName>
</protein>
<keyword evidence="6" id="KW-1133">Transmembrane helix</keyword>
<keyword evidence="6" id="KW-0812">Transmembrane</keyword>
<feature type="transmembrane region" description="Helical" evidence="6">
    <location>
        <begin position="51"/>
        <end position="73"/>
    </location>
</feature>
<dbReference type="Gene3D" id="3.30.565.10">
    <property type="entry name" value="Histidine kinase-like ATPase, C-terminal domain"/>
    <property type="match status" value="1"/>
</dbReference>
<feature type="transmembrane region" description="Helical" evidence="6">
    <location>
        <begin position="124"/>
        <end position="142"/>
    </location>
</feature>
<keyword evidence="2 9" id="KW-0418">Kinase</keyword>
<reference evidence="10" key="1">
    <citation type="journal article" date="2019" name="Int. J. Syst. Evol. Microbiol.">
        <title>The Global Catalogue of Microorganisms (GCM) 10K type strain sequencing project: providing services to taxonomists for standard genome sequencing and annotation.</title>
        <authorList>
            <consortium name="The Broad Institute Genomics Platform"/>
            <consortium name="The Broad Institute Genome Sequencing Center for Infectious Disease"/>
            <person name="Wu L."/>
            <person name="Ma J."/>
        </authorList>
    </citation>
    <scope>NUCLEOTIDE SEQUENCE [LARGE SCALE GENOMIC DNA]</scope>
    <source>
        <strain evidence="10">CCUG 49560</strain>
    </source>
</reference>
<feature type="coiled-coil region" evidence="4">
    <location>
        <begin position="165"/>
        <end position="192"/>
    </location>
</feature>
<sequence>MSTSHPALEGRQGGRGDDFATEGPDAKGFYPWLVLLTGPLWDTFAGGSRPLWLAISGVAAAGALYVGTIRTAFADPRKAERGPLPALGALTLVLAWTMHGNWYVLFALFAIACGVAVKGVGRISVVLLVTLGAVFAVTLSHGEDWGTVLSLCWGTFSAGLVPSIMLRLFEVIEQLKRTREELAARAVAEERLRFSRDLHDLLGHTLSVMVVKAEAVRRVLPGDTAAAVQQAADIERIGREALTEVRAAVTGYRGRGLSAELESARTVLADAGVRLTTRARVLELAPEADALLGWAVREGVTNLIRHSGARTCRIDLAAGDDGTVLEILDDGRGGAPLAWSGHGLKGLRERVAATGGLLEVTDQDPGGFRLRVTLPAEPR</sequence>
<evidence type="ECO:0000313" key="9">
    <source>
        <dbReference type="EMBL" id="MFC4587745.1"/>
    </source>
</evidence>
<dbReference type="InterPro" id="IPR050482">
    <property type="entry name" value="Sensor_HK_TwoCompSys"/>
</dbReference>
<evidence type="ECO:0000256" key="5">
    <source>
        <dbReference type="SAM" id="MobiDB-lite"/>
    </source>
</evidence>
<dbReference type="Pfam" id="PF02518">
    <property type="entry name" value="HATPase_c"/>
    <property type="match status" value="1"/>
</dbReference>
<keyword evidence="1" id="KW-0808">Transferase</keyword>
<evidence type="ECO:0000313" key="10">
    <source>
        <dbReference type="Proteomes" id="UP001595891"/>
    </source>
</evidence>
<evidence type="ECO:0000256" key="4">
    <source>
        <dbReference type="SAM" id="Coils"/>
    </source>
</evidence>
<evidence type="ECO:0000256" key="6">
    <source>
        <dbReference type="SAM" id="Phobius"/>
    </source>
</evidence>
<proteinExistence type="predicted"/>
<dbReference type="Proteomes" id="UP001595891">
    <property type="component" value="Unassembled WGS sequence"/>
</dbReference>
<dbReference type="GO" id="GO:0016301">
    <property type="term" value="F:kinase activity"/>
    <property type="evidence" value="ECO:0007669"/>
    <property type="project" value="UniProtKB-KW"/>
</dbReference>
<evidence type="ECO:0000256" key="1">
    <source>
        <dbReference type="ARBA" id="ARBA00022679"/>
    </source>
</evidence>
<evidence type="ECO:0000256" key="3">
    <source>
        <dbReference type="ARBA" id="ARBA00023012"/>
    </source>
</evidence>
<dbReference type="InterPro" id="IPR003594">
    <property type="entry name" value="HATPase_dom"/>
</dbReference>
<evidence type="ECO:0000256" key="2">
    <source>
        <dbReference type="ARBA" id="ARBA00022777"/>
    </source>
</evidence>
<feature type="transmembrane region" description="Helical" evidence="6">
    <location>
        <begin position="93"/>
        <end position="117"/>
    </location>
</feature>
<dbReference type="Gene3D" id="1.20.5.1930">
    <property type="match status" value="1"/>
</dbReference>
<evidence type="ECO:0000259" key="7">
    <source>
        <dbReference type="Pfam" id="PF02518"/>
    </source>
</evidence>
<feature type="transmembrane region" description="Helical" evidence="6">
    <location>
        <begin position="148"/>
        <end position="169"/>
    </location>
</feature>
<dbReference type="PANTHER" id="PTHR24421">
    <property type="entry name" value="NITRATE/NITRITE SENSOR PROTEIN NARX-RELATED"/>
    <property type="match status" value="1"/>
</dbReference>
<organism evidence="9 10">
    <name type="scientific">Sphaerisporangium corydalis</name>
    <dbReference type="NCBI Taxonomy" id="1441875"/>
    <lineage>
        <taxon>Bacteria</taxon>
        <taxon>Bacillati</taxon>
        <taxon>Actinomycetota</taxon>
        <taxon>Actinomycetes</taxon>
        <taxon>Streptosporangiales</taxon>
        <taxon>Streptosporangiaceae</taxon>
        <taxon>Sphaerisporangium</taxon>
    </lineage>
</organism>
<keyword evidence="10" id="KW-1185">Reference proteome</keyword>
<dbReference type="RefSeq" id="WP_262840341.1">
    <property type="nucleotide sequence ID" value="NZ_JANZYP010000001.1"/>
</dbReference>